<name>A0ACB8YTR6_9ASTR</name>
<dbReference type="Proteomes" id="UP001056120">
    <property type="component" value="Linkage Group LG27"/>
</dbReference>
<evidence type="ECO:0000313" key="2">
    <source>
        <dbReference type="Proteomes" id="UP001056120"/>
    </source>
</evidence>
<sequence>MVEFKINLDENEAGDSNTDHYKVNPRDFFITTQENWLLVTADYSQIELRLMAHFSKDASLIELLTKPSGDVFNIITAKWTGKAESSVDPKERDQTKRLVYGILYGMGPNSLAEQLECSPDDANEKIQSFKRSFPGVSSWLKEAVAVCRKKGYVETLMGRKRFLAKIIFGNSEEKSKAQRQAVNSICQGSAADIIKVAMITIHSIVGEGTEKSTSSVQFAERFHMLKGRCRILLQVHDELILEADPSVMNEAGMLLKLSMESAASLLGGSPDTLIPLIVKLKCGRTWGSLEPLLPG</sequence>
<comment type="caution">
    <text evidence="1">The sequence shown here is derived from an EMBL/GenBank/DDBJ whole genome shotgun (WGS) entry which is preliminary data.</text>
</comment>
<proteinExistence type="predicted"/>
<protein>
    <submittedName>
        <fullName evidence="1">Uncharacterized protein</fullName>
    </submittedName>
</protein>
<accession>A0ACB8YTR6</accession>
<reference evidence="2" key="1">
    <citation type="journal article" date="2022" name="Mol. Ecol. Resour.">
        <title>The genomes of chicory, endive, great burdock and yacon provide insights into Asteraceae palaeo-polyploidization history and plant inulin production.</title>
        <authorList>
            <person name="Fan W."/>
            <person name="Wang S."/>
            <person name="Wang H."/>
            <person name="Wang A."/>
            <person name="Jiang F."/>
            <person name="Liu H."/>
            <person name="Zhao H."/>
            <person name="Xu D."/>
            <person name="Zhang Y."/>
        </authorList>
    </citation>
    <scope>NUCLEOTIDE SEQUENCE [LARGE SCALE GENOMIC DNA]</scope>
    <source>
        <strain evidence="2">cv. Yunnan</strain>
    </source>
</reference>
<organism evidence="1 2">
    <name type="scientific">Smallanthus sonchifolius</name>
    <dbReference type="NCBI Taxonomy" id="185202"/>
    <lineage>
        <taxon>Eukaryota</taxon>
        <taxon>Viridiplantae</taxon>
        <taxon>Streptophyta</taxon>
        <taxon>Embryophyta</taxon>
        <taxon>Tracheophyta</taxon>
        <taxon>Spermatophyta</taxon>
        <taxon>Magnoliopsida</taxon>
        <taxon>eudicotyledons</taxon>
        <taxon>Gunneridae</taxon>
        <taxon>Pentapetalae</taxon>
        <taxon>asterids</taxon>
        <taxon>campanulids</taxon>
        <taxon>Asterales</taxon>
        <taxon>Asteraceae</taxon>
        <taxon>Asteroideae</taxon>
        <taxon>Heliantheae alliance</taxon>
        <taxon>Millerieae</taxon>
        <taxon>Smallanthus</taxon>
    </lineage>
</organism>
<dbReference type="EMBL" id="CM042044">
    <property type="protein sequence ID" value="KAI3687400.1"/>
    <property type="molecule type" value="Genomic_DNA"/>
</dbReference>
<reference evidence="1 2" key="2">
    <citation type="journal article" date="2022" name="Mol. Ecol. Resour.">
        <title>The genomes of chicory, endive, great burdock and yacon provide insights into Asteraceae paleo-polyploidization history and plant inulin production.</title>
        <authorList>
            <person name="Fan W."/>
            <person name="Wang S."/>
            <person name="Wang H."/>
            <person name="Wang A."/>
            <person name="Jiang F."/>
            <person name="Liu H."/>
            <person name="Zhao H."/>
            <person name="Xu D."/>
            <person name="Zhang Y."/>
        </authorList>
    </citation>
    <scope>NUCLEOTIDE SEQUENCE [LARGE SCALE GENOMIC DNA]</scope>
    <source>
        <strain evidence="2">cv. Yunnan</strain>
        <tissue evidence="1">Leaves</tissue>
    </source>
</reference>
<evidence type="ECO:0000313" key="1">
    <source>
        <dbReference type="EMBL" id="KAI3687400.1"/>
    </source>
</evidence>
<keyword evidence="2" id="KW-1185">Reference proteome</keyword>
<gene>
    <name evidence="1" type="ORF">L1987_81095</name>
</gene>